<dbReference type="GO" id="GO:0045547">
    <property type="term" value="F:ditrans,polycis-polyprenyl diphosphate synthase [(2E,6E)-farnesyl diphosphate specific] activity"/>
    <property type="evidence" value="ECO:0007669"/>
    <property type="project" value="UniProtKB-EC"/>
</dbReference>
<sequence>MYDYDGTLSSSASSIRERLSGHFDFPDIAVESDIEFPLTPPSSDDSDSRSNSPDANIIRPRLNVMTLEFAGIGKKKSHVGRPAVKRRRLTRSNSDTKPLTLHIVSRQSGKPTISRAASAILHSQRRRVSPQLSTYDENPGAMQQLLVSLLEGDDGFPSPDLAIVHYITPGRLHLFPMELHGFPPWQMRLTEFYFDGHFCTDVAHLLPGIPGNGPCSPLEEIEFRRALDKFASAEMRLGK</sequence>
<evidence type="ECO:0000256" key="2">
    <source>
        <dbReference type="ARBA" id="ARBA00004586"/>
    </source>
</evidence>
<comment type="catalytic activity">
    <reaction evidence="12">
        <text>n isopentenyl diphosphate + (2E,6E)-farnesyl diphosphate = a di-trans,poly-cis-polyprenyl diphosphate + n diphosphate</text>
        <dbReference type="Rhea" id="RHEA:53008"/>
        <dbReference type="Rhea" id="RHEA-COMP:19494"/>
        <dbReference type="ChEBI" id="CHEBI:33019"/>
        <dbReference type="ChEBI" id="CHEBI:128769"/>
        <dbReference type="ChEBI" id="CHEBI:136960"/>
        <dbReference type="ChEBI" id="CHEBI:175763"/>
        <dbReference type="EC" id="2.5.1.87"/>
    </reaction>
</comment>
<comment type="cofactor">
    <cofactor evidence="1">
        <name>Mg(2+)</name>
        <dbReference type="ChEBI" id="CHEBI:18420"/>
    </cofactor>
</comment>
<feature type="region of interest" description="Disordered" evidence="13">
    <location>
        <begin position="35"/>
        <end position="57"/>
    </location>
</feature>
<evidence type="ECO:0000313" key="15">
    <source>
        <dbReference type="Proteomes" id="UP000287166"/>
    </source>
</evidence>
<dbReference type="EC" id="2.5.1.87" evidence="5"/>
<gene>
    <name evidence="14" type="ORF">SCP_0108790</name>
</gene>
<keyword evidence="15" id="KW-1185">Reference proteome</keyword>
<evidence type="ECO:0000256" key="10">
    <source>
        <dbReference type="ARBA" id="ARBA00022989"/>
    </source>
</evidence>
<evidence type="ECO:0000256" key="6">
    <source>
        <dbReference type="ARBA" id="ARBA00022679"/>
    </source>
</evidence>
<reference evidence="14 15" key="1">
    <citation type="journal article" date="2018" name="Sci. Rep.">
        <title>Genome sequence of the cauliflower mushroom Sparassis crispa (Hanabiratake) and its association with beneficial usage.</title>
        <authorList>
            <person name="Kiyama R."/>
            <person name="Furutani Y."/>
            <person name="Kawaguchi K."/>
            <person name="Nakanishi T."/>
        </authorList>
    </citation>
    <scope>NUCLEOTIDE SEQUENCE [LARGE SCALE GENOMIC DNA]</scope>
</reference>
<comment type="similarity">
    <text evidence="4">Belongs to the UPP synthase family.</text>
</comment>
<evidence type="ECO:0000256" key="4">
    <source>
        <dbReference type="ARBA" id="ARBA00005432"/>
    </source>
</evidence>
<comment type="subcellular location">
    <subcellularLocation>
        <location evidence="2">Endoplasmic reticulum membrane</location>
    </subcellularLocation>
</comment>
<keyword evidence="10" id="KW-1133">Transmembrane helix</keyword>
<evidence type="ECO:0000256" key="13">
    <source>
        <dbReference type="SAM" id="MobiDB-lite"/>
    </source>
</evidence>
<keyword evidence="7" id="KW-0812">Transmembrane</keyword>
<dbReference type="STRING" id="139825.A0A401G768"/>
<dbReference type="UniPathway" id="UPA00378"/>
<keyword evidence="11" id="KW-0472">Membrane</keyword>
<evidence type="ECO:0000256" key="3">
    <source>
        <dbReference type="ARBA" id="ARBA00004922"/>
    </source>
</evidence>
<accession>A0A401G768</accession>
<keyword evidence="8" id="KW-0256">Endoplasmic reticulum</keyword>
<dbReference type="PANTHER" id="PTHR21528:SF0">
    <property type="entry name" value="DEHYDRODOLICHYL DIPHOSPHATE SYNTHASE COMPLEX SUBUNIT NUS1"/>
    <property type="match status" value="1"/>
</dbReference>
<organism evidence="14 15">
    <name type="scientific">Sparassis crispa</name>
    <dbReference type="NCBI Taxonomy" id="139825"/>
    <lineage>
        <taxon>Eukaryota</taxon>
        <taxon>Fungi</taxon>
        <taxon>Dikarya</taxon>
        <taxon>Basidiomycota</taxon>
        <taxon>Agaricomycotina</taxon>
        <taxon>Agaricomycetes</taxon>
        <taxon>Polyporales</taxon>
        <taxon>Sparassidaceae</taxon>
        <taxon>Sparassis</taxon>
    </lineage>
</organism>
<dbReference type="InParanoid" id="A0A401G768"/>
<evidence type="ECO:0000256" key="11">
    <source>
        <dbReference type="ARBA" id="ARBA00023136"/>
    </source>
</evidence>
<keyword evidence="9" id="KW-0460">Magnesium</keyword>
<dbReference type="GO" id="GO:1904423">
    <property type="term" value="C:dehydrodolichyl diphosphate synthase complex"/>
    <property type="evidence" value="ECO:0007669"/>
    <property type="project" value="InterPro"/>
</dbReference>
<evidence type="ECO:0000256" key="1">
    <source>
        <dbReference type="ARBA" id="ARBA00001946"/>
    </source>
</evidence>
<dbReference type="InterPro" id="IPR038887">
    <property type="entry name" value="Nus1/NgBR"/>
</dbReference>
<proteinExistence type="inferred from homology"/>
<evidence type="ECO:0000256" key="12">
    <source>
        <dbReference type="ARBA" id="ARBA00047353"/>
    </source>
</evidence>
<comment type="pathway">
    <text evidence="3">Protein modification; protein glycosylation.</text>
</comment>
<dbReference type="PANTHER" id="PTHR21528">
    <property type="entry name" value="DEHYDRODOLICHYL DIPHOSPHATE SYNTHASE COMPLEX SUBUNIT NUS1"/>
    <property type="match status" value="1"/>
</dbReference>
<evidence type="ECO:0000256" key="8">
    <source>
        <dbReference type="ARBA" id="ARBA00022824"/>
    </source>
</evidence>
<dbReference type="GO" id="GO:0005789">
    <property type="term" value="C:endoplasmic reticulum membrane"/>
    <property type="evidence" value="ECO:0007669"/>
    <property type="project" value="UniProtKB-SubCell"/>
</dbReference>
<dbReference type="Gene3D" id="3.40.1180.10">
    <property type="entry name" value="Decaprenyl diphosphate synthase-like"/>
    <property type="match status" value="1"/>
</dbReference>
<dbReference type="SUPFAM" id="SSF64005">
    <property type="entry name" value="Undecaprenyl diphosphate synthase"/>
    <property type="match status" value="1"/>
</dbReference>
<dbReference type="AlphaFoldDB" id="A0A401G768"/>
<protein>
    <recommendedName>
        <fullName evidence="5">ditrans,polycis-polyprenyl diphosphate synthase [(2E,6E)-farnesyldiphosphate specific]</fullName>
        <ecNumber evidence="5">2.5.1.87</ecNumber>
    </recommendedName>
</protein>
<dbReference type="GeneID" id="38774914"/>
<dbReference type="RefSeq" id="XP_027608910.1">
    <property type="nucleotide sequence ID" value="XM_027753109.1"/>
</dbReference>
<evidence type="ECO:0000256" key="5">
    <source>
        <dbReference type="ARBA" id="ARBA00012596"/>
    </source>
</evidence>
<dbReference type="InterPro" id="IPR036424">
    <property type="entry name" value="UPP_synth-like_sf"/>
</dbReference>
<evidence type="ECO:0000313" key="14">
    <source>
        <dbReference type="EMBL" id="GBE77997.1"/>
    </source>
</evidence>
<keyword evidence="6" id="KW-0808">Transferase</keyword>
<dbReference type="Proteomes" id="UP000287166">
    <property type="component" value="Unassembled WGS sequence"/>
</dbReference>
<evidence type="ECO:0000256" key="9">
    <source>
        <dbReference type="ARBA" id="ARBA00022842"/>
    </source>
</evidence>
<dbReference type="EMBL" id="BFAD01000001">
    <property type="protein sequence ID" value="GBE77997.1"/>
    <property type="molecule type" value="Genomic_DNA"/>
</dbReference>
<name>A0A401G768_9APHY</name>
<dbReference type="OrthoDB" id="3057168at2759"/>
<evidence type="ECO:0000256" key="7">
    <source>
        <dbReference type="ARBA" id="ARBA00022692"/>
    </source>
</evidence>
<comment type="caution">
    <text evidence="14">The sequence shown here is derived from an EMBL/GenBank/DDBJ whole genome shotgun (WGS) entry which is preliminary data.</text>
</comment>
<dbReference type="FunCoup" id="A0A401G768">
    <property type="interactions" value="246"/>
</dbReference>